<sequence length="114" mass="12598">MQGAAAAASPFVQFYQQRYDVLRNTLEATRISLAECQNAHAERLDNSRELQDMRDRVALQRRIHAEAIKALQDQIGRLESQVVTLQSSASTASPQQAKNIGAILPGTFGMNLDD</sequence>
<keyword evidence="3" id="KW-1185">Reference proteome</keyword>
<protein>
    <submittedName>
        <fullName evidence="2">Unnamed protein product</fullName>
    </submittedName>
</protein>
<evidence type="ECO:0000256" key="1">
    <source>
        <dbReference type="SAM" id="Coils"/>
    </source>
</evidence>
<gene>
    <name evidence="2" type="ORF">Pfra01_000010200</name>
</gene>
<accession>A0A9W6WRD6</accession>
<keyword evidence="1" id="KW-0175">Coiled coil</keyword>
<dbReference type="SUPFAM" id="SSF46579">
    <property type="entry name" value="Prefoldin"/>
    <property type="match status" value="1"/>
</dbReference>
<dbReference type="AlphaFoldDB" id="A0A9W6WRD6"/>
<evidence type="ECO:0000313" key="3">
    <source>
        <dbReference type="Proteomes" id="UP001165121"/>
    </source>
</evidence>
<organism evidence="2 3">
    <name type="scientific">Phytophthora fragariaefolia</name>
    <dbReference type="NCBI Taxonomy" id="1490495"/>
    <lineage>
        <taxon>Eukaryota</taxon>
        <taxon>Sar</taxon>
        <taxon>Stramenopiles</taxon>
        <taxon>Oomycota</taxon>
        <taxon>Peronosporomycetes</taxon>
        <taxon>Peronosporales</taxon>
        <taxon>Peronosporaceae</taxon>
        <taxon>Phytophthora</taxon>
    </lineage>
</organism>
<evidence type="ECO:0000313" key="2">
    <source>
        <dbReference type="EMBL" id="GMF14561.1"/>
    </source>
</evidence>
<feature type="coiled-coil region" evidence="1">
    <location>
        <begin position="61"/>
        <end position="88"/>
    </location>
</feature>
<dbReference type="EMBL" id="BSXT01000005">
    <property type="protein sequence ID" value="GMF14561.1"/>
    <property type="molecule type" value="Genomic_DNA"/>
</dbReference>
<reference evidence="2" key="1">
    <citation type="submission" date="2023-04" db="EMBL/GenBank/DDBJ databases">
        <title>Phytophthora fragariaefolia NBRC 109709.</title>
        <authorList>
            <person name="Ichikawa N."/>
            <person name="Sato H."/>
            <person name="Tonouchi N."/>
        </authorList>
    </citation>
    <scope>NUCLEOTIDE SEQUENCE</scope>
    <source>
        <strain evidence="2">NBRC 109709</strain>
    </source>
</reference>
<dbReference type="Proteomes" id="UP001165121">
    <property type="component" value="Unassembled WGS sequence"/>
</dbReference>
<comment type="caution">
    <text evidence="2">The sequence shown here is derived from an EMBL/GenBank/DDBJ whole genome shotgun (WGS) entry which is preliminary data.</text>
</comment>
<proteinExistence type="predicted"/>
<dbReference type="OrthoDB" id="129404at2759"/>
<name>A0A9W6WRD6_9STRA</name>